<reference evidence="5" key="1">
    <citation type="submission" date="2016-01" db="EMBL/GenBank/DDBJ databases">
        <authorList>
            <person name="Peeters C."/>
        </authorList>
    </citation>
    <scope>NUCLEOTIDE SEQUENCE [LARGE SCALE GENOMIC DNA]</scope>
    <source>
        <strain evidence="5">LMG 22934</strain>
    </source>
</reference>
<dbReference type="GO" id="GO:0003700">
    <property type="term" value="F:DNA-binding transcription factor activity"/>
    <property type="evidence" value="ECO:0007669"/>
    <property type="project" value="InterPro"/>
</dbReference>
<dbReference type="SUPFAM" id="SSF46689">
    <property type="entry name" value="Homeodomain-like"/>
    <property type="match status" value="1"/>
</dbReference>
<dbReference type="Gene3D" id="1.10.10.60">
    <property type="entry name" value="Homeodomain-like"/>
    <property type="match status" value="1"/>
</dbReference>
<evidence type="ECO:0000256" key="3">
    <source>
        <dbReference type="ARBA" id="ARBA00023163"/>
    </source>
</evidence>
<evidence type="ECO:0000256" key="2">
    <source>
        <dbReference type="ARBA" id="ARBA00023125"/>
    </source>
</evidence>
<dbReference type="Proteomes" id="UP000054977">
    <property type="component" value="Unassembled WGS sequence"/>
</dbReference>
<evidence type="ECO:0000256" key="1">
    <source>
        <dbReference type="ARBA" id="ARBA00023015"/>
    </source>
</evidence>
<keyword evidence="3" id="KW-0804">Transcription</keyword>
<evidence type="ECO:0000313" key="6">
    <source>
        <dbReference type="Proteomes" id="UP000054977"/>
    </source>
</evidence>
<keyword evidence="6" id="KW-1185">Reference proteome</keyword>
<dbReference type="InterPro" id="IPR018060">
    <property type="entry name" value="HTH_AraC"/>
</dbReference>
<dbReference type="PROSITE" id="PS01124">
    <property type="entry name" value="HTH_ARAC_FAMILY_2"/>
    <property type="match status" value="1"/>
</dbReference>
<gene>
    <name evidence="5" type="ORF">AWB65_06046</name>
</gene>
<dbReference type="PANTHER" id="PTHR47894">
    <property type="entry name" value="HTH-TYPE TRANSCRIPTIONAL REGULATOR GADX"/>
    <property type="match status" value="1"/>
</dbReference>
<dbReference type="AlphaFoldDB" id="A0A158J6M3"/>
<comment type="caution">
    <text evidence="5">The sequence shown here is derived from an EMBL/GenBank/DDBJ whole genome shotgun (WGS) entry which is preliminary data.</text>
</comment>
<name>A0A158J6M3_9BURK</name>
<proteinExistence type="predicted"/>
<evidence type="ECO:0000313" key="5">
    <source>
        <dbReference type="EMBL" id="SAL64478.1"/>
    </source>
</evidence>
<keyword evidence="2" id="KW-0238">DNA-binding</keyword>
<dbReference type="EMBL" id="FCNW02000062">
    <property type="protein sequence ID" value="SAL64478.1"/>
    <property type="molecule type" value="Genomic_DNA"/>
</dbReference>
<dbReference type="InterPro" id="IPR032687">
    <property type="entry name" value="AraC-type_N"/>
</dbReference>
<dbReference type="InterPro" id="IPR009057">
    <property type="entry name" value="Homeodomain-like_sf"/>
</dbReference>
<dbReference type="Pfam" id="PF12833">
    <property type="entry name" value="HTH_18"/>
    <property type="match status" value="1"/>
</dbReference>
<keyword evidence="1" id="KW-0805">Transcription regulation</keyword>
<dbReference type="SMART" id="SM00342">
    <property type="entry name" value="HTH_ARAC"/>
    <property type="match status" value="1"/>
</dbReference>
<protein>
    <submittedName>
        <fullName evidence="5">AraC family transcriptional regulator</fullName>
    </submittedName>
</protein>
<dbReference type="STRING" id="326474.AWB65_06046"/>
<dbReference type="Pfam" id="PF12625">
    <property type="entry name" value="Arabinose_bd"/>
    <property type="match status" value="1"/>
</dbReference>
<dbReference type="PANTHER" id="PTHR47894:SF4">
    <property type="entry name" value="HTH-TYPE TRANSCRIPTIONAL REGULATOR GADX"/>
    <property type="match status" value="1"/>
</dbReference>
<sequence>MMSHLLRSASLTNYVEVARSVGLDPYQQLSAAGINRSALLDPDIMIPAEAVGRLLETSAQVAAIEDFGLRMAETRQLSNLGPLGFVVQGQPTLRKALDSTTHYLRLHNEALHMRIEETAGIAIIRQDIMGLPAGSVRQAVELVLGVLYRLLSMILGPHWKPRSICFTHEAPASLAMHARVFGAPLEFKRDFDGIVCVASDLDAAIPTYDPVMAHLVRRYLDSMLVQSNATMADKVHKLVLALLPSGECSVDRVAQHLGVDRRTVHRHLAHGGVSYSSIVDAVRVELVMRYVESRDRPLSEVATLLGFSSLSAFSRWFGGRFGCSVSTWRGKNRSANSNGLRQE</sequence>
<organism evidence="5 6">
    <name type="scientific">Caballeronia humi</name>
    <dbReference type="NCBI Taxonomy" id="326474"/>
    <lineage>
        <taxon>Bacteria</taxon>
        <taxon>Pseudomonadati</taxon>
        <taxon>Pseudomonadota</taxon>
        <taxon>Betaproteobacteria</taxon>
        <taxon>Burkholderiales</taxon>
        <taxon>Burkholderiaceae</taxon>
        <taxon>Caballeronia</taxon>
    </lineage>
</organism>
<feature type="domain" description="HTH araC/xylS-type" evidence="4">
    <location>
        <begin position="233"/>
        <end position="331"/>
    </location>
</feature>
<dbReference type="GO" id="GO:0000976">
    <property type="term" value="F:transcription cis-regulatory region binding"/>
    <property type="evidence" value="ECO:0007669"/>
    <property type="project" value="TreeGrafter"/>
</dbReference>
<evidence type="ECO:0000259" key="4">
    <source>
        <dbReference type="PROSITE" id="PS01124"/>
    </source>
</evidence>
<accession>A0A158J6M3</accession>
<dbReference type="GO" id="GO:0005829">
    <property type="term" value="C:cytosol"/>
    <property type="evidence" value="ECO:0007669"/>
    <property type="project" value="TreeGrafter"/>
</dbReference>